<dbReference type="GO" id="GO:0016788">
    <property type="term" value="F:hydrolase activity, acting on ester bonds"/>
    <property type="evidence" value="ECO:0007669"/>
    <property type="project" value="UniProtKB-ARBA"/>
</dbReference>
<keyword evidence="3" id="KW-1185">Reference proteome</keyword>
<dbReference type="EMBL" id="QQOH01000002">
    <property type="protein sequence ID" value="RDE22492.1"/>
    <property type="molecule type" value="Genomic_DNA"/>
</dbReference>
<dbReference type="CDD" id="cd01839">
    <property type="entry name" value="SGNH_arylesterase_like"/>
    <property type="match status" value="1"/>
</dbReference>
<comment type="caution">
    <text evidence="2">The sequence shown here is derived from an EMBL/GenBank/DDBJ whole genome shotgun (WGS) entry which is preliminary data.</text>
</comment>
<dbReference type="SUPFAM" id="SSF52266">
    <property type="entry name" value="SGNH hydrolase"/>
    <property type="match status" value="1"/>
</dbReference>
<dbReference type="Pfam" id="PF13472">
    <property type="entry name" value="Lipase_GDSL_2"/>
    <property type="match status" value="1"/>
</dbReference>
<evidence type="ECO:0000313" key="3">
    <source>
        <dbReference type="Proteomes" id="UP000253769"/>
    </source>
</evidence>
<dbReference type="InterPro" id="IPR013830">
    <property type="entry name" value="SGNH_hydro"/>
</dbReference>
<protein>
    <submittedName>
        <fullName evidence="2">GDSL family lipase</fullName>
    </submittedName>
</protein>
<dbReference type="Proteomes" id="UP000253769">
    <property type="component" value="Unassembled WGS sequence"/>
</dbReference>
<dbReference type="InterPro" id="IPR036514">
    <property type="entry name" value="SGNH_hydro_sf"/>
</dbReference>
<proteinExistence type="predicted"/>
<feature type="domain" description="SGNH hydrolase-type esterase" evidence="1">
    <location>
        <begin position="9"/>
        <end position="186"/>
    </location>
</feature>
<reference evidence="2 3" key="1">
    <citation type="submission" date="2018-07" db="EMBL/GenBank/DDBJ databases">
        <title>Motiliproteus coralliicola sp. nov., a bacterium isolated from Coral.</title>
        <authorList>
            <person name="Wang G."/>
        </authorList>
    </citation>
    <scope>NUCLEOTIDE SEQUENCE [LARGE SCALE GENOMIC DNA]</scope>
    <source>
        <strain evidence="2 3">C34</strain>
    </source>
</reference>
<dbReference type="AlphaFoldDB" id="A0A369WLB0"/>
<gene>
    <name evidence="2" type="ORF">DV711_07770</name>
</gene>
<accession>A0A369WLB0</accession>
<dbReference type="Gene3D" id="3.40.50.1110">
    <property type="entry name" value="SGNH hydrolase"/>
    <property type="match status" value="1"/>
</dbReference>
<dbReference type="RefSeq" id="WP_114695117.1">
    <property type="nucleotide sequence ID" value="NZ_QQOH01000002.1"/>
</dbReference>
<evidence type="ECO:0000313" key="2">
    <source>
        <dbReference type="EMBL" id="RDE22492.1"/>
    </source>
</evidence>
<sequence>MEQILVYSDSLSWGIIPGTRGRLAFEHRWPGVLERSLISQDRSVRVIENCLNGRRTAWDDPFKPGRDGSEGLAQVIEMHSPLSLVILMLGNNDFQSTHSLDALMSVQGNAKLINTIRQAPIEPGMPVPRILLVAPPVIRQPKGAIADKFVGAAERSRGFNQQLQQLAQEQDCLFFDSNPLIHASPIDGIHLDQSEHQKLGLVLADFVAKALG</sequence>
<organism evidence="2 3">
    <name type="scientific">Motiliproteus coralliicola</name>
    <dbReference type="NCBI Taxonomy" id="2283196"/>
    <lineage>
        <taxon>Bacteria</taxon>
        <taxon>Pseudomonadati</taxon>
        <taxon>Pseudomonadota</taxon>
        <taxon>Gammaproteobacteria</taxon>
        <taxon>Oceanospirillales</taxon>
        <taxon>Oceanospirillaceae</taxon>
        <taxon>Motiliproteus</taxon>
    </lineage>
</organism>
<dbReference type="OrthoDB" id="164654at2"/>
<evidence type="ECO:0000259" key="1">
    <source>
        <dbReference type="Pfam" id="PF13472"/>
    </source>
</evidence>
<name>A0A369WLB0_9GAMM</name>